<dbReference type="InterPro" id="IPR022134">
    <property type="entry name" value="DUF3667"/>
</dbReference>
<organism evidence="2 3">
    <name type="scientific">Inhella gelatinilytica</name>
    <dbReference type="NCBI Taxonomy" id="2795030"/>
    <lineage>
        <taxon>Bacteria</taxon>
        <taxon>Pseudomonadati</taxon>
        <taxon>Pseudomonadota</taxon>
        <taxon>Betaproteobacteria</taxon>
        <taxon>Burkholderiales</taxon>
        <taxon>Sphaerotilaceae</taxon>
        <taxon>Inhella</taxon>
    </lineage>
</organism>
<evidence type="ECO:0000256" key="1">
    <source>
        <dbReference type="SAM" id="Phobius"/>
    </source>
</evidence>
<feature type="transmembrane region" description="Helical" evidence="1">
    <location>
        <begin position="120"/>
        <end position="144"/>
    </location>
</feature>
<feature type="transmembrane region" description="Helical" evidence="1">
    <location>
        <begin position="156"/>
        <end position="178"/>
    </location>
</feature>
<dbReference type="EMBL" id="JAEDAL010000001">
    <property type="protein sequence ID" value="MBH9551445.1"/>
    <property type="molecule type" value="Genomic_DNA"/>
</dbReference>
<keyword evidence="1" id="KW-0472">Membrane</keyword>
<dbReference type="AlphaFoldDB" id="A0A931IUW3"/>
<comment type="caution">
    <text evidence="2">The sequence shown here is derived from an EMBL/GenBank/DDBJ whole genome shotgun (WGS) entry which is preliminary data.</text>
</comment>
<dbReference type="Pfam" id="PF12412">
    <property type="entry name" value="DUF3667"/>
    <property type="match status" value="1"/>
</dbReference>
<keyword evidence="1" id="KW-1133">Transmembrane helix</keyword>
<reference evidence="2" key="1">
    <citation type="submission" date="2020-12" db="EMBL/GenBank/DDBJ databases">
        <title>The genome sequence of Inhella sp. 4Y17.</title>
        <authorList>
            <person name="Liu Y."/>
        </authorList>
    </citation>
    <scope>NUCLEOTIDE SEQUENCE</scope>
    <source>
        <strain evidence="2">4Y10</strain>
    </source>
</reference>
<protein>
    <submittedName>
        <fullName evidence="2">DUF3667 domain-containing protein</fullName>
    </submittedName>
</protein>
<dbReference type="RefSeq" id="WP_198099059.1">
    <property type="nucleotide sequence ID" value="NZ_JAEDAL010000001.1"/>
</dbReference>
<feature type="transmembrane region" description="Helical" evidence="1">
    <location>
        <begin position="232"/>
        <end position="252"/>
    </location>
</feature>
<dbReference type="Proteomes" id="UP000620139">
    <property type="component" value="Unassembled WGS sequence"/>
</dbReference>
<keyword evidence="1" id="KW-0812">Transmembrane</keyword>
<sequence length="254" mass="28178">MTPHCLNCSTPLNSPYCPQCGQSAGVHRYTLAGLLHDVPHAVFHVDRGLWPTLWGVLVRPGSTIRGYLEGQRVRHFNPLTLLVLCASLYVACYGRADFLPQISRLGGEHMAAMGFDLLGWFTRAFSLLMLVAVPLQAWANWLCFRRERYNLAEHMVAVAFISAATTVLMVVPLFPLLWGLSRQGPAAQAWIGPLWLVGVALTTSYQSWALAQVFDRPGLRPKASWRVQGGMVLLLLMVAVPAFVMGVAWVVLRR</sequence>
<feature type="transmembrane region" description="Helical" evidence="1">
    <location>
        <begin position="190"/>
        <end position="211"/>
    </location>
</feature>
<accession>A0A931IUW3</accession>
<gene>
    <name evidence="2" type="ORF">I7X43_01175</name>
</gene>
<evidence type="ECO:0000313" key="2">
    <source>
        <dbReference type="EMBL" id="MBH9551445.1"/>
    </source>
</evidence>
<name>A0A931IUW3_9BURK</name>
<evidence type="ECO:0000313" key="3">
    <source>
        <dbReference type="Proteomes" id="UP000620139"/>
    </source>
</evidence>
<keyword evidence="3" id="KW-1185">Reference proteome</keyword>
<proteinExistence type="predicted"/>
<feature type="transmembrane region" description="Helical" evidence="1">
    <location>
        <begin position="79"/>
        <end position="96"/>
    </location>
</feature>